<dbReference type="EMBL" id="BMHE01000037">
    <property type="protein sequence ID" value="GFZ99988.1"/>
    <property type="molecule type" value="Genomic_DNA"/>
</dbReference>
<accession>A0ABQ1F5E9</accession>
<name>A0ABQ1F5E9_9BACL</name>
<sequence>MQVLKPILEGKLSCRTIPQNTYSLIIQPLLKLGEFDQAILTANNGAKPNVARSWWNPLRSLWPGWMLRFTD</sequence>
<dbReference type="RefSeq" id="WP_189017173.1">
    <property type="nucleotide sequence ID" value="NZ_BMHE01000037.1"/>
</dbReference>
<dbReference type="Proteomes" id="UP000615455">
    <property type="component" value="Unassembled WGS sequence"/>
</dbReference>
<evidence type="ECO:0000313" key="1">
    <source>
        <dbReference type="EMBL" id="GFZ99988.1"/>
    </source>
</evidence>
<comment type="caution">
    <text evidence="1">The sequence shown here is derived from an EMBL/GenBank/DDBJ whole genome shotgun (WGS) entry which is preliminary data.</text>
</comment>
<reference evidence="2" key="1">
    <citation type="journal article" date="2019" name="Int. J. Syst. Evol. Microbiol.">
        <title>The Global Catalogue of Microorganisms (GCM) 10K type strain sequencing project: providing services to taxonomists for standard genome sequencing and annotation.</title>
        <authorList>
            <consortium name="The Broad Institute Genomics Platform"/>
            <consortium name="The Broad Institute Genome Sequencing Center for Infectious Disease"/>
            <person name="Wu L."/>
            <person name="Ma J."/>
        </authorList>
    </citation>
    <scope>NUCLEOTIDE SEQUENCE [LARGE SCALE GENOMIC DNA]</scope>
    <source>
        <strain evidence="2">CGMCC 1.15043</strain>
    </source>
</reference>
<gene>
    <name evidence="1" type="ORF">GCM10008018_52800</name>
</gene>
<proteinExistence type="predicted"/>
<protein>
    <submittedName>
        <fullName evidence="1">Uncharacterized protein</fullName>
    </submittedName>
</protein>
<keyword evidence="2" id="KW-1185">Reference proteome</keyword>
<evidence type="ECO:0000313" key="2">
    <source>
        <dbReference type="Proteomes" id="UP000615455"/>
    </source>
</evidence>
<organism evidence="1 2">
    <name type="scientific">Paenibacillus marchantiophytorum</name>
    <dbReference type="NCBI Taxonomy" id="1619310"/>
    <lineage>
        <taxon>Bacteria</taxon>
        <taxon>Bacillati</taxon>
        <taxon>Bacillota</taxon>
        <taxon>Bacilli</taxon>
        <taxon>Bacillales</taxon>
        <taxon>Paenibacillaceae</taxon>
        <taxon>Paenibacillus</taxon>
    </lineage>
</organism>